<evidence type="ECO:0000313" key="2">
    <source>
        <dbReference type="EMBL" id="GGP20956.1"/>
    </source>
</evidence>
<name>A0A830GTM5_9CREN</name>
<comment type="caution">
    <text evidence="2">The sequence shown here is derived from an EMBL/GenBank/DDBJ whole genome shotgun (WGS) entry which is preliminary data.</text>
</comment>
<sequence length="96" mass="10641">MRAEAFMSKGVVGMRDYLNNNVFTISENIIRTAVRPWFAERFDQAYRSELAAFLRSLSDGVTPAPNELDGLRANILAEAAAKSFMEGRPITLSDVA</sequence>
<feature type="domain" description="Gfo/Idh/MocA-like oxidoreductase C-terminal" evidence="1">
    <location>
        <begin position="34"/>
        <end position="92"/>
    </location>
</feature>
<dbReference type="Gene3D" id="3.40.50.720">
    <property type="entry name" value="NAD(P)-binding Rossmann-like Domain"/>
    <property type="match status" value="1"/>
</dbReference>
<dbReference type="Proteomes" id="UP000610960">
    <property type="component" value="Unassembled WGS sequence"/>
</dbReference>
<dbReference type="Pfam" id="PF02894">
    <property type="entry name" value="GFO_IDH_MocA_C"/>
    <property type="match status" value="1"/>
</dbReference>
<dbReference type="Gene3D" id="3.30.360.10">
    <property type="entry name" value="Dihydrodipicolinate Reductase, domain 2"/>
    <property type="match status" value="1"/>
</dbReference>
<dbReference type="InterPro" id="IPR004104">
    <property type="entry name" value="Gfo/Idh/MocA-like_OxRdtase_C"/>
</dbReference>
<accession>A0A830GTM5</accession>
<reference evidence="2" key="2">
    <citation type="submission" date="2020-09" db="EMBL/GenBank/DDBJ databases">
        <authorList>
            <person name="Sun Q."/>
            <person name="Ohkuma M."/>
        </authorList>
    </citation>
    <scope>NUCLEOTIDE SEQUENCE</scope>
    <source>
        <strain evidence="2">JCM 10088</strain>
    </source>
</reference>
<proteinExistence type="predicted"/>
<evidence type="ECO:0000259" key="1">
    <source>
        <dbReference type="Pfam" id="PF02894"/>
    </source>
</evidence>
<dbReference type="RefSeq" id="WP_188596417.1">
    <property type="nucleotide sequence ID" value="NZ_BMNL01000002.1"/>
</dbReference>
<gene>
    <name evidence="2" type="ORF">GCM10007981_11120</name>
</gene>
<dbReference type="AlphaFoldDB" id="A0A830GTM5"/>
<keyword evidence="3" id="KW-1185">Reference proteome</keyword>
<evidence type="ECO:0000313" key="3">
    <source>
        <dbReference type="Proteomes" id="UP000610960"/>
    </source>
</evidence>
<reference evidence="2" key="1">
    <citation type="journal article" date="2014" name="Int. J. Syst. Evol. Microbiol.">
        <title>Complete genome sequence of Corynebacterium casei LMG S-19264T (=DSM 44701T), isolated from a smear-ripened cheese.</title>
        <authorList>
            <consortium name="US DOE Joint Genome Institute (JGI-PGF)"/>
            <person name="Walter F."/>
            <person name="Albersmeier A."/>
            <person name="Kalinowski J."/>
            <person name="Ruckert C."/>
        </authorList>
    </citation>
    <scope>NUCLEOTIDE SEQUENCE</scope>
    <source>
        <strain evidence="2">JCM 10088</strain>
    </source>
</reference>
<dbReference type="EMBL" id="BMNL01000002">
    <property type="protein sequence ID" value="GGP20956.1"/>
    <property type="molecule type" value="Genomic_DNA"/>
</dbReference>
<organism evidence="2 3">
    <name type="scientific">Thermocladium modestius</name>
    <dbReference type="NCBI Taxonomy" id="62609"/>
    <lineage>
        <taxon>Archaea</taxon>
        <taxon>Thermoproteota</taxon>
        <taxon>Thermoprotei</taxon>
        <taxon>Thermoproteales</taxon>
        <taxon>Thermoproteaceae</taxon>
        <taxon>Thermocladium</taxon>
    </lineage>
</organism>
<protein>
    <recommendedName>
        <fullName evidence="1">Gfo/Idh/MocA-like oxidoreductase C-terminal domain-containing protein</fullName>
    </recommendedName>
</protein>